<name>A0A9Q3GKW9_9BASI</name>
<organism evidence="1 2">
    <name type="scientific">Austropuccinia psidii MF-1</name>
    <dbReference type="NCBI Taxonomy" id="1389203"/>
    <lineage>
        <taxon>Eukaryota</taxon>
        <taxon>Fungi</taxon>
        <taxon>Dikarya</taxon>
        <taxon>Basidiomycota</taxon>
        <taxon>Pucciniomycotina</taxon>
        <taxon>Pucciniomycetes</taxon>
        <taxon>Pucciniales</taxon>
        <taxon>Sphaerophragmiaceae</taxon>
        <taxon>Austropuccinia</taxon>
    </lineage>
</organism>
<gene>
    <name evidence="1" type="ORF">O181_010112</name>
</gene>
<keyword evidence="2" id="KW-1185">Reference proteome</keyword>
<dbReference type="Proteomes" id="UP000765509">
    <property type="component" value="Unassembled WGS sequence"/>
</dbReference>
<comment type="caution">
    <text evidence="1">The sequence shown here is derived from an EMBL/GenBank/DDBJ whole genome shotgun (WGS) entry which is preliminary data.</text>
</comment>
<proteinExistence type="predicted"/>
<protein>
    <submittedName>
        <fullName evidence="1">Uncharacterized protein</fullName>
    </submittedName>
</protein>
<dbReference type="EMBL" id="AVOT02002449">
    <property type="protein sequence ID" value="MBW0470397.1"/>
    <property type="molecule type" value="Genomic_DNA"/>
</dbReference>
<evidence type="ECO:0000313" key="1">
    <source>
        <dbReference type="EMBL" id="MBW0470397.1"/>
    </source>
</evidence>
<dbReference type="AlphaFoldDB" id="A0A9Q3GKW9"/>
<accession>A0A9Q3GKW9</accession>
<evidence type="ECO:0000313" key="2">
    <source>
        <dbReference type="Proteomes" id="UP000765509"/>
    </source>
</evidence>
<reference evidence="1" key="1">
    <citation type="submission" date="2021-03" db="EMBL/GenBank/DDBJ databases">
        <title>Draft genome sequence of rust myrtle Austropuccinia psidii MF-1, a brazilian biotype.</title>
        <authorList>
            <person name="Quecine M.C."/>
            <person name="Pachon D.M.R."/>
            <person name="Bonatelli M.L."/>
            <person name="Correr F.H."/>
            <person name="Franceschini L.M."/>
            <person name="Leite T.F."/>
            <person name="Margarido G.R.A."/>
            <person name="Almeida C.A."/>
            <person name="Ferrarezi J.A."/>
            <person name="Labate C.A."/>
        </authorList>
    </citation>
    <scope>NUCLEOTIDE SEQUENCE</scope>
    <source>
        <strain evidence="1">MF-1</strain>
    </source>
</reference>
<sequence>MSAHQLSHSVEHLQCNPSTFPWSPTSNRPIMHAHKHGKNYHVVTITQQLSHSFEHLHLTPCRSISTPMLMMGGSGSELGASQESVLMHIKQCKQSKKKSNMDINSNFAPKDYENICAYIEDKNNYNQLFGKNQKKDNREELITWAAAYE</sequence>